<evidence type="ECO:0000313" key="1">
    <source>
        <dbReference type="EMBL" id="AEI89155.1"/>
    </source>
</evidence>
<evidence type="ECO:0000313" key="2">
    <source>
        <dbReference type="Proteomes" id="UP000006639"/>
    </source>
</evidence>
<organism evidence="1 2">
    <name type="scientific">Midichloria mitochondrii (strain IricVA)</name>
    <dbReference type="NCBI Taxonomy" id="696127"/>
    <lineage>
        <taxon>Bacteria</taxon>
        <taxon>Pseudomonadati</taxon>
        <taxon>Pseudomonadota</taxon>
        <taxon>Alphaproteobacteria</taxon>
        <taxon>Rickettsiales</taxon>
        <taxon>Candidatus Midichloriaceae</taxon>
        <taxon>Candidatus Midichloria</taxon>
    </lineage>
</organism>
<dbReference type="AlphaFoldDB" id="F7XWV6"/>
<dbReference type="HOGENOM" id="CLU_3236096_0_0_5"/>
<dbReference type="EMBL" id="CP002130">
    <property type="protein sequence ID" value="AEI89155.1"/>
    <property type="molecule type" value="Genomic_DNA"/>
</dbReference>
<proteinExistence type="predicted"/>
<keyword evidence="1" id="KW-0401">Integrin</keyword>
<protein>
    <submittedName>
        <fullName evidence="1">Integrin-like protein</fullName>
    </submittedName>
</protein>
<accession>F7XWV6</accession>
<dbReference type="KEGG" id="mmn:midi_00869"/>
<dbReference type="GO" id="GO:0007229">
    <property type="term" value="P:integrin-mediated signaling pathway"/>
    <property type="evidence" value="ECO:0007669"/>
    <property type="project" value="UniProtKB-KW"/>
</dbReference>
<gene>
    <name evidence="1" type="ordered locus">midi_00869</name>
</gene>
<keyword evidence="2" id="KW-1185">Reference proteome</keyword>
<reference evidence="1 2" key="1">
    <citation type="journal article" date="2011" name="Mol. Biol. Evol.">
        <title>Phylogenomic evidence for the presence of a flagellum and cbb3 oxidase in the free-living mitochondrial ancestor.</title>
        <authorList>
            <person name="Sassera D."/>
            <person name="Lo N."/>
            <person name="Epis S."/>
            <person name="D'Auria G."/>
            <person name="Montagna M."/>
            <person name="Comandatore F."/>
            <person name="Horner D."/>
            <person name="Pereto J."/>
            <person name="Luciano A.M."/>
            <person name="Franciosi F."/>
            <person name="Ferri E."/>
            <person name="Crotti E."/>
            <person name="Bazzocchi C."/>
            <person name="Daffonchio D."/>
            <person name="Sacchi L."/>
            <person name="Moya A."/>
            <person name="Latorre A."/>
            <person name="Bandi C."/>
        </authorList>
    </citation>
    <scope>NUCLEOTIDE SEQUENCE [LARGE SCALE GENOMIC DNA]</scope>
    <source>
        <strain evidence="1 2">IricVA</strain>
    </source>
</reference>
<sequence>MEMWGRPNMVVTTNIGIATVSILLGNISGTVQPSSSYQVKFVP</sequence>
<name>F7XWV6_MIDMI</name>
<dbReference type="Proteomes" id="UP000006639">
    <property type="component" value="Chromosome"/>
</dbReference>